<dbReference type="AlphaFoldDB" id="A0A2S9WXV6"/>
<dbReference type="Proteomes" id="UP000239532">
    <property type="component" value="Unassembled WGS sequence"/>
</dbReference>
<dbReference type="EMBL" id="MQUC01000003">
    <property type="protein sequence ID" value="PRP68291.1"/>
    <property type="molecule type" value="Genomic_DNA"/>
</dbReference>
<name>A0A2S9WXV6_9FLAO</name>
<dbReference type="OrthoDB" id="1092968at2"/>
<sequence length="157" mass="18469">MIGILENDSAIEKRTAEFISNWILTDASEKRKAFFDVWDIVLRNYLPQTRPVLFRSCNRIGRKDKLASFTGRIDEAKRIGQGKGLILICNTAESLKFEDQLYQTGNYQNTFYPLASVLRKSRILNDSMFSDRLLDYEMEDEYIMRIRTEKMHVLKWA</sequence>
<evidence type="ECO:0000313" key="2">
    <source>
        <dbReference type="Proteomes" id="UP000239532"/>
    </source>
</evidence>
<evidence type="ECO:0000313" key="1">
    <source>
        <dbReference type="EMBL" id="PRP68291.1"/>
    </source>
</evidence>
<accession>A0A2S9WXV6</accession>
<keyword evidence="2" id="KW-1185">Reference proteome</keyword>
<comment type="caution">
    <text evidence="1">The sequence shown here is derived from an EMBL/GenBank/DDBJ whole genome shotgun (WGS) entry which is preliminary data.</text>
</comment>
<reference evidence="1 2" key="1">
    <citation type="submission" date="2016-11" db="EMBL/GenBank/DDBJ databases">
        <title>Trade-off between light-utilization and light-protection in marine flavobacteria.</title>
        <authorList>
            <person name="Kumagai Y."/>
        </authorList>
    </citation>
    <scope>NUCLEOTIDE SEQUENCE [LARGE SCALE GENOMIC DNA]</scope>
    <source>
        <strain evidence="1 2">JCM 17109</strain>
    </source>
</reference>
<proteinExistence type="predicted"/>
<organism evidence="1 2">
    <name type="scientific">Nonlabens agnitus</name>
    <dbReference type="NCBI Taxonomy" id="870484"/>
    <lineage>
        <taxon>Bacteria</taxon>
        <taxon>Pseudomonadati</taxon>
        <taxon>Bacteroidota</taxon>
        <taxon>Flavobacteriia</taxon>
        <taxon>Flavobacteriales</taxon>
        <taxon>Flavobacteriaceae</taxon>
        <taxon>Nonlabens</taxon>
    </lineage>
</organism>
<protein>
    <submittedName>
        <fullName evidence="1">Uncharacterized protein</fullName>
    </submittedName>
</protein>
<gene>
    <name evidence="1" type="ORF">BST86_04790</name>
</gene>